<dbReference type="RefSeq" id="XP_020062995.1">
    <property type="nucleotide sequence ID" value="XM_020208250.1"/>
</dbReference>
<evidence type="ECO:0000313" key="2">
    <source>
        <dbReference type="Proteomes" id="UP000094285"/>
    </source>
</evidence>
<sequence>MDSGMHPGSDTIWHPGFGCGNGLWRITCGSVSASAPLFPHPKPPSVLCIHDTNPSSETPPAGLAFGANASVRRLLFHYIKCSKDVSGTFCFPEPLWHQILGLHSGVHSTYGTNDSAIFQNSTTW</sequence>
<dbReference type="Proteomes" id="UP000094285">
    <property type="component" value="Unassembled WGS sequence"/>
</dbReference>
<dbReference type="EMBL" id="KV453914">
    <property type="protein sequence ID" value="ODV77873.1"/>
    <property type="molecule type" value="Genomic_DNA"/>
</dbReference>
<keyword evidence="2" id="KW-1185">Reference proteome</keyword>
<organism evidence="1 2">
    <name type="scientific">Suhomyces tanzawaensis NRRL Y-17324</name>
    <dbReference type="NCBI Taxonomy" id="984487"/>
    <lineage>
        <taxon>Eukaryota</taxon>
        <taxon>Fungi</taxon>
        <taxon>Dikarya</taxon>
        <taxon>Ascomycota</taxon>
        <taxon>Saccharomycotina</taxon>
        <taxon>Pichiomycetes</taxon>
        <taxon>Debaryomycetaceae</taxon>
        <taxon>Suhomyces</taxon>
    </lineage>
</organism>
<dbReference type="GeneID" id="30982387"/>
<reference evidence="2" key="1">
    <citation type="submission" date="2016-05" db="EMBL/GenBank/DDBJ databases">
        <title>Comparative genomics of biotechnologically important yeasts.</title>
        <authorList>
            <consortium name="DOE Joint Genome Institute"/>
            <person name="Riley R."/>
            <person name="Haridas S."/>
            <person name="Wolfe K.H."/>
            <person name="Lopes M.R."/>
            <person name="Hittinger C.T."/>
            <person name="Goker M."/>
            <person name="Salamov A."/>
            <person name="Wisecaver J."/>
            <person name="Long T.M."/>
            <person name="Aerts A.L."/>
            <person name="Barry K."/>
            <person name="Choi C."/>
            <person name="Clum A."/>
            <person name="Coughlan A.Y."/>
            <person name="Deshpande S."/>
            <person name="Douglass A.P."/>
            <person name="Hanson S.J."/>
            <person name="Klenk H.-P."/>
            <person name="Labutti K."/>
            <person name="Lapidus A."/>
            <person name="Lindquist E."/>
            <person name="Lipzen A."/>
            <person name="Meier-Kolthoff J.P."/>
            <person name="Ohm R.A."/>
            <person name="Otillar R.P."/>
            <person name="Pangilinan J."/>
            <person name="Peng Y."/>
            <person name="Rokas A."/>
            <person name="Rosa C.A."/>
            <person name="Scheuner C."/>
            <person name="Sibirny A.A."/>
            <person name="Slot J.C."/>
            <person name="Stielow J.B."/>
            <person name="Sun H."/>
            <person name="Kurtzman C.P."/>
            <person name="Blackwell M."/>
            <person name="Grigoriev I.V."/>
            <person name="Jeffries T.W."/>
        </authorList>
    </citation>
    <scope>NUCLEOTIDE SEQUENCE [LARGE SCALE GENOMIC DNA]</scope>
    <source>
        <strain evidence="2">NRRL Y-17324</strain>
    </source>
</reference>
<dbReference type="AlphaFoldDB" id="A0A1E4SEG2"/>
<protein>
    <submittedName>
        <fullName evidence="1">Uncharacterized protein</fullName>
    </submittedName>
</protein>
<accession>A0A1E4SEG2</accession>
<name>A0A1E4SEG2_9ASCO</name>
<gene>
    <name evidence="1" type="ORF">CANTADRAFT_284668</name>
</gene>
<proteinExistence type="predicted"/>
<evidence type="ECO:0000313" key="1">
    <source>
        <dbReference type="EMBL" id="ODV77873.1"/>
    </source>
</evidence>